<dbReference type="STRING" id="1802457.A3F15_02360"/>
<dbReference type="GO" id="GO:0006412">
    <property type="term" value="P:translation"/>
    <property type="evidence" value="ECO:0007669"/>
    <property type="project" value="UniProtKB-UniRule"/>
</dbReference>
<organism evidence="9 10">
    <name type="scientific">Candidatus Wildermuthbacteria bacterium RIFCSPHIGHO2_12_FULL_40_12</name>
    <dbReference type="NCBI Taxonomy" id="1802457"/>
    <lineage>
        <taxon>Bacteria</taxon>
        <taxon>Candidatus Wildermuthiibacteriota</taxon>
    </lineage>
</organism>
<dbReference type="Gene3D" id="2.170.120.20">
    <property type="entry name" value="Ribosomal protein L25, beta domain"/>
    <property type="match status" value="1"/>
</dbReference>
<evidence type="ECO:0000256" key="4">
    <source>
        <dbReference type="ARBA" id="ARBA00023274"/>
    </source>
</evidence>
<dbReference type="InterPro" id="IPR020057">
    <property type="entry name" value="Ribosomal_bL25_b-dom"/>
</dbReference>
<accession>A0A1G2RF74</accession>
<protein>
    <recommendedName>
        <fullName evidence="5">Large ribosomal subunit protein bL25</fullName>
    </recommendedName>
    <alternativeName>
        <fullName evidence="5">General stress protein CTC</fullName>
    </alternativeName>
</protein>
<evidence type="ECO:0000259" key="8">
    <source>
        <dbReference type="Pfam" id="PF14693"/>
    </source>
</evidence>
<dbReference type="AlphaFoldDB" id="A0A1G2RF74"/>
<dbReference type="Gene3D" id="2.40.240.10">
    <property type="entry name" value="Ribosomal Protein L25, Chain P"/>
    <property type="match status" value="1"/>
</dbReference>
<feature type="domain" description="Large ribosomal subunit protein bL25 beta" evidence="8">
    <location>
        <begin position="105"/>
        <end position="188"/>
    </location>
</feature>
<sequence>MLIIHSKIRKTFGKKVKDLRVDGLIPAILYGPEIKDFILLEVNNKDFSKTYKEAGESSLISLGVQHEEADKKTENFLVLIHNTEKDPLTGDLMHIDFYQPRMGEEIEVAVPIVFEGEAPAIKELGGTLIKNITEIEVKALPTNLPKEIIVQTDNLKTFEDRILVKDLPLPKDVKIQKDPEEIVALVAPLEKVEEELEKPIEEKVEEVAKVEKEKKEREEEATEEK</sequence>
<evidence type="ECO:0000256" key="2">
    <source>
        <dbReference type="ARBA" id="ARBA00022884"/>
    </source>
</evidence>
<comment type="caution">
    <text evidence="9">The sequence shown here is derived from an EMBL/GenBank/DDBJ whole genome shotgun (WGS) entry which is preliminary data.</text>
</comment>
<feature type="domain" description="Large ribosomal subunit protein bL25 L25" evidence="7">
    <location>
        <begin position="8"/>
        <end position="97"/>
    </location>
</feature>
<dbReference type="InterPro" id="IPR029751">
    <property type="entry name" value="Ribosomal_L25_dom"/>
</dbReference>
<feature type="coiled-coil region" evidence="6">
    <location>
        <begin position="193"/>
        <end position="225"/>
    </location>
</feature>
<dbReference type="PANTHER" id="PTHR33284:SF1">
    <property type="entry name" value="RIBOSOMAL PROTEIN L25_GLN-TRNA SYNTHETASE, ANTI-CODON-BINDING DOMAIN-CONTAINING PROTEIN"/>
    <property type="match status" value="1"/>
</dbReference>
<comment type="function">
    <text evidence="5">This is one of the proteins that binds to the 5S RNA in the ribosome where it forms part of the central protuberance.</text>
</comment>
<evidence type="ECO:0000256" key="1">
    <source>
        <dbReference type="ARBA" id="ARBA00022730"/>
    </source>
</evidence>
<dbReference type="NCBIfam" id="TIGR00731">
    <property type="entry name" value="bL25_bact_ctc"/>
    <property type="match status" value="1"/>
</dbReference>
<name>A0A1G2RF74_9BACT</name>
<dbReference type="InterPro" id="IPR011035">
    <property type="entry name" value="Ribosomal_bL25/Gln-tRNA_synth"/>
</dbReference>
<proteinExistence type="inferred from homology"/>
<dbReference type="Pfam" id="PF01386">
    <property type="entry name" value="Ribosomal_L25p"/>
    <property type="match status" value="1"/>
</dbReference>
<dbReference type="GO" id="GO:0022625">
    <property type="term" value="C:cytosolic large ribosomal subunit"/>
    <property type="evidence" value="ECO:0007669"/>
    <property type="project" value="TreeGrafter"/>
</dbReference>
<evidence type="ECO:0000313" key="10">
    <source>
        <dbReference type="Proteomes" id="UP000177078"/>
    </source>
</evidence>
<gene>
    <name evidence="5" type="primary">rplY</name>
    <name evidence="5" type="synonym">ctc</name>
    <name evidence="9" type="ORF">A3F15_02360</name>
</gene>
<dbReference type="HAMAP" id="MF_01334">
    <property type="entry name" value="Ribosomal_bL25_CTC"/>
    <property type="match status" value="1"/>
</dbReference>
<dbReference type="InterPro" id="IPR020056">
    <property type="entry name" value="Rbsml_bL25/Gln-tRNA_synth_N"/>
</dbReference>
<dbReference type="InterPro" id="IPR001021">
    <property type="entry name" value="Ribosomal_bL25_long"/>
</dbReference>
<keyword evidence="3 5" id="KW-0689">Ribosomal protein</keyword>
<dbReference type="EMBL" id="MHUC01000009">
    <property type="protein sequence ID" value="OHA71178.1"/>
    <property type="molecule type" value="Genomic_DNA"/>
</dbReference>
<evidence type="ECO:0000256" key="5">
    <source>
        <dbReference type="HAMAP-Rule" id="MF_01334"/>
    </source>
</evidence>
<comment type="similarity">
    <text evidence="5">Belongs to the bacterial ribosomal protein bL25 family. CTC subfamily.</text>
</comment>
<dbReference type="CDD" id="cd00495">
    <property type="entry name" value="Ribosomal_L25_TL5_CTC"/>
    <property type="match status" value="1"/>
</dbReference>
<keyword evidence="2 5" id="KW-0694">RNA-binding</keyword>
<keyword evidence="6" id="KW-0175">Coiled coil</keyword>
<dbReference type="InterPro" id="IPR020930">
    <property type="entry name" value="Ribosomal_uL5_bac-type"/>
</dbReference>
<reference evidence="9 10" key="1">
    <citation type="journal article" date="2016" name="Nat. Commun.">
        <title>Thousands of microbial genomes shed light on interconnected biogeochemical processes in an aquifer system.</title>
        <authorList>
            <person name="Anantharaman K."/>
            <person name="Brown C.T."/>
            <person name="Hug L.A."/>
            <person name="Sharon I."/>
            <person name="Castelle C.J."/>
            <person name="Probst A.J."/>
            <person name="Thomas B.C."/>
            <person name="Singh A."/>
            <person name="Wilkins M.J."/>
            <person name="Karaoz U."/>
            <person name="Brodie E.L."/>
            <person name="Williams K.H."/>
            <person name="Hubbard S.S."/>
            <person name="Banfield J.F."/>
        </authorList>
    </citation>
    <scope>NUCLEOTIDE SEQUENCE [LARGE SCALE GENOMIC DNA]</scope>
</reference>
<keyword evidence="1 5" id="KW-0699">rRNA-binding</keyword>
<dbReference type="PANTHER" id="PTHR33284">
    <property type="entry name" value="RIBOSOMAL PROTEIN L25/GLN-TRNA SYNTHETASE, ANTI-CODON-BINDING DOMAIN-CONTAINING PROTEIN"/>
    <property type="match status" value="1"/>
</dbReference>
<dbReference type="Pfam" id="PF14693">
    <property type="entry name" value="Ribosomal_TL5_C"/>
    <property type="match status" value="1"/>
</dbReference>
<dbReference type="Proteomes" id="UP000177078">
    <property type="component" value="Unassembled WGS sequence"/>
</dbReference>
<dbReference type="GO" id="GO:0008097">
    <property type="term" value="F:5S rRNA binding"/>
    <property type="evidence" value="ECO:0007669"/>
    <property type="project" value="InterPro"/>
</dbReference>
<comment type="subunit">
    <text evidence="5">Part of the 50S ribosomal subunit; part of the 5S rRNA/L5/L18/L25 subcomplex. Contacts the 5S rRNA. Binds to the 5S rRNA independently of L5 and L18.</text>
</comment>
<evidence type="ECO:0000256" key="3">
    <source>
        <dbReference type="ARBA" id="ARBA00022980"/>
    </source>
</evidence>
<evidence type="ECO:0000313" key="9">
    <source>
        <dbReference type="EMBL" id="OHA71178.1"/>
    </source>
</evidence>
<dbReference type="SUPFAM" id="SSF50715">
    <property type="entry name" value="Ribosomal protein L25-like"/>
    <property type="match status" value="1"/>
</dbReference>
<dbReference type="GO" id="GO:0003735">
    <property type="term" value="F:structural constituent of ribosome"/>
    <property type="evidence" value="ECO:0007669"/>
    <property type="project" value="InterPro"/>
</dbReference>
<dbReference type="InterPro" id="IPR037121">
    <property type="entry name" value="Ribosomal_bL25_C"/>
</dbReference>
<keyword evidence="4 5" id="KW-0687">Ribonucleoprotein</keyword>
<evidence type="ECO:0000259" key="7">
    <source>
        <dbReference type="Pfam" id="PF01386"/>
    </source>
</evidence>
<evidence type="ECO:0000256" key="6">
    <source>
        <dbReference type="SAM" id="Coils"/>
    </source>
</evidence>